<comment type="cofactor">
    <cofactor evidence="1">
        <name>Mn(2+)</name>
        <dbReference type="ChEBI" id="CHEBI:29035"/>
    </cofactor>
</comment>
<dbReference type="Gene3D" id="3.30.470.20">
    <property type="entry name" value="ATP-grasp fold, B domain"/>
    <property type="match status" value="1"/>
</dbReference>
<accession>A0A059FUN5</accession>
<dbReference type="SUPFAM" id="SSF56059">
    <property type="entry name" value="Glutathione synthetase ATP-binding domain-like"/>
    <property type="match status" value="1"/>
</dbReference>
<comment type="similarity">
    <text evidence="11 14">Belongs to the GARS family.</text>
</comment>
<dbReference type="InterPro" id="IPR020560">
    <property type="entry name" value="PRibGlycinamide_synth_C-dom"/>
</dbReference>
<dbReference type="Gene3D" id="3.90.600.10">
    <property type="entry name" value="Phosphoribosylglycinamide synthetase, C-terminal domain"/>
    <property type="match status" value="1"/>
</dbReference>
<dbReference type="PATRIC" id="fig|1280950.3.peg.449"/>
<dbReference type="InterPro" id="IPR011761">
    <property type="entry name" value="ATP-grasp"/>
</dbReference>
<dbReference type="eggNOG" id="COG0151">
    <property type="taxonomic scope" value="Bacteria"/>
</dbReference>
<evidence type="ECO:0000256" key="1">
    <source>
        <dbReference type="ARBA" id="ARBA00001936"/>
    </source>
</evidence>
<evidence type="ECO:0000256" key="2">
    <source>
        <dbReference type="ARBA" id="ARBA00001946"/>
    </source>
</evidence>
<dbReference type="InterPro" id="IPR016185">
    <property type="entry name" value="PreATP-grasp_dom_sf"/>
</dbReference>
<evidence type="ECO:0000256" key="13">
    <source>
        <dbReference type="ARBA" id="ARBA00042864"/>
    </source>
</evidence>
<keyword evidence="9 15" id="KW-0067">ATP-binding</keyword>
<evidence type="ECO:0000256" key="15">
    <source>
        <dbReference type="PROSITE-ProRule" id="PRU00409"/>
    </source>
</evidence>
<dbReference type="PROSITE" id="PS50975">
    <property type="entry name" value="ATP_GRASP"/>
    <property type="match status" value="1"/>
</dbReference>
<dbReference type="SUPFAM" id="SSF52440">
    <property type="entry name" value="PreATP-grasp domain"/>
    <property type="match status" value="1"/>
</dbReference>
<dbReference type="RefSeq" id="WP_035613068.1">
    <property type="nucleotide sequence ID" value="NZ_ARYK01000001.1"/>
</dbReference>
<evidence type="ECO:0000256" key="11">
    <source>
        <dbReference type="ARBA" id="ARBA00038345"/>
    </source>
</evidence>
<dbReference type="Pfam" id="PF02843">
    <property type="entry name" value="GARS_C"/>
    <property type="match status" value="1"/>
</dbReference>
<dbReference type="SMART" id="SM01210">
    <property type="entry name" value="GARS_C"/>
    <property type="match status" value="1"/>
</dbReference>
<keyword evidence="8 14" id="KW-0658">Purine biosynthesis</keyword>
<dbReference type="InterPro" id="IPR000115">
    <property type="entry name" value="PRibGlycinamide_synth"/>
</dbReference>
<dbReference type="GO" id="GO:0005524">
    <property type="term" value="F:ATP binding"/>
    <property type="evidence" value="ECO:0007669"/>
    <property type="project" value="UniProtKB-UniRule"/>
</dbReference>
<dbReference type="SUPFAM" id="SSF51246">
    <property type="entry name" value="Rudiment single hybrid motif"/>
    <property type="match status" value="1"/>
</dbReference>
<evidence type="ECO:0000256" key="9">
    <source>
        <dbReference type="ARBA" id="ARBA00022840"/>
    </source>
</evidence>
<dbReference type="PANTHER" id="PTHR43472">
    <property type="entry name" value="PHOSPHORIBOSYLAMINE--GLYCINE LIGASE"/>
    <property type="match status" value="1"/>
</dbReference>
<keyword evidence="18" id="KW-1185">Reference proteome</keyword>
<dbReference type="STRING" id="1280950.HJO_02195"/>
<dbReference type="InterPro" id="IPR013815">
    <property type="entry name" value="ATP_grasp_subdomain_1"/>
</dbReference>
<evidence type="ECO:0000313" key="18">
    <source>
        <dbReference type="Proteomes" id="UP000025171"/>
    </source>
</evidence>
<dbReference type="InterPro" id="IPR020559">
    <property type="entry name" value="PRibGlycinamide_synth_CS"/>
</dbReference>
<dbReference type="PROSITE" id="PS00184">
    <property type="entry name" value="GARS"/>
    <property type="match status" value="1"/>
</dbReference>
<dbReference type="InterPro" id="IPR020562">
    <property type="entry name" value="PRibGlycinamide_synth_N"/>
</dbReference>
<organism evidence="17 18">
    <name type="scientific">Hyphomonas johnsonii MHS-2</name>
    <dbReference type="NCBI Taxonomy" id="1280950"/>
    <lineage>
        <taxon>Bacteria</taxon>
        <taxon>Pseudomonadati</taxon>
        <taxon>Pseudomonadota</taxon>
        <taxon>Alphaproteobacteria</taxon>
        <taxon>Hyphomonadales</taxon>
        <taxon>Hyphomonadaceae</taxon>
        <taxon>Hyphomonas</taxon>
    </lineage>
</organism>
<dbReference type="FunFam" id="3.30.470.20:FF:000018">
    <property type="entry name" value="Trifunctional purine biosynthetic protein adenosine-3"/>
    <property type="match status" value="1"/>
</dbReference>
<evidence type="ECO:0000256" key="6">
    <source>
        <dbReference type="ARBA" id="ARBA00022723"/>
    </source>
</evidence>
<dbReference type="GO" id="GO:0046872">
    <property type="term" value="F:metal ion binding"/>
    <property type="evidence" value="ECO:0007669"/>
    <property type="project" value="UniProtKB-KW"/>
</dbReference>
<evidence type="ECO:0000256" key="7">
    <source>
        <dbReference type="ARBA" id="ARBA00022741"/>
    </source>
</evidence>
<evidence type="ECO:0000256" key="8">
    <source>
        <dbReference type="ARBA" id="ARBA00022755"/>
    </source>
</evidence>
<dbReference type="NCBIfam" id="TIGR00877">
    <property type="entry name" value="purD"/>
    <property type="match status" value="1"/>
</dbReference>
<evidence type="ECO:0000256" key="4">
    <source>
        <dbReference type="ARBA" id="ARBA00013255"/>
    </source>
</evidence>
<dbReference type="EMBL" id="ARYK01000001">
    <property type="protein sequence ID" value="KCZ94148.1"/>
    <property type="molecule type" value="Genomic_DNA"/>
</dbReference>
<dbReference type="GO" id="GO:0004637">
    <property type="term" value="F:phosphoribosylamine-glycine ligase activity"/>
    <property type="evidence" value="ECO:0007669"/>
    <property type="project" value="UniProtKB-UniRule"/>
</dbReference>
<keyword evidence="10" id="KW-0464">Manganese</keyword>
<dbReference type="GO" id="GO:0006189">
    <property type="term" value="P:'de novo' IMP biosynthetic process"/>
    <property type="evidence" value="ECO:0007669"/>
    <property type="project" value="UniProtKB-UniRule"/>
</dbReference>
<keyword evidence="6" id="KW-0479">Metal-binding</keyword>
<evidence type="ECO:0000256" key="10">
    <source>
        <dbReference type="ARBA" id="ARBA00023211"/>
    </source>
</evidence>
<gene>
    <name evidence="14" type="primary">purD</name>
    <name evidence="17" type="ORF">HJO_02195</name>
</gene>
<keyword evidence="5 14" id="KW-0436">Ligase</keyword>
<dbReference type="InterPro" id="IPR037123">
    <property type="entry name" value="PRibGlycinamide_synth_C_sf"/>
</dbReference>
<dbReference type="Gene3D" id="3.30.1490.20">
    <property type="entry name" value="ATP-grasp fold, A domain"/>
    <property type="match status" value="1"/>
</dbReference>
<evidence type="ECO:0000256" key="3">
    <source>
        <dbReference type="ARBA" id="ARBA00005174"/>
    </source>
</evidence>
<comment type="caution">
    <text evidence="17">The sequence shown here is derived from an EMBL/GenBank/DDBJ whole genome shotgun (WGS) entry which is preliminary data.</text>
</comment>
<reference evidence="17 18" key="1">
    <citation type="journal article" date="2014" name="Antonie Van Leeuwenhoek">
        <title>Hyphomonas beringensis sp. nov. and Hyphomonas chukchiensis sp. nov., isolated from surface seawater of the Bering Sea and Chukchi Sea.</title>
        <authorList>
            <person name="Li C."/>
            <person name="Lai Q."/>
            <person name="Li G."/>
            <person name="Dong C."/>
            <person name="Wang J."/>
            <person name="Liao Y."/>
            <person name="Shao Z."/>
        </authorList>
    </citation>
    <scope>NUCLEOTIDE SEQUENCE [LARGE SCALE GENOMIC DNA]</scope>
    <source>
        <strain evidence="17 18">MHS-2</strain>
    </source>
</reference>
<evidence type="ECO:0000256" key="14">
    <source>
        <dbReference type="HAMAP-Rule" id="MF_00138"/>
    </source>
</evidence>
<evidence type="ECO:0000259" key="16">
    <source>
        <dbReference type="PROSITE" id="PS50975"/>
    </source>
</evidence>
<dbReference type="InterPro" id="IPR011054">
    <property type="entry name" value="Rudment_hybrid_motif"/>
</dbReference>
<comment type="cofactor">
    <cofactor evidence="2">
        <name>Mg(2+)</name>
        <dbReference type="ChEBI" id="CHEBI:18420"/>
    </cofactor>
</comment>
<dbReference type="Proteomes" id="UP000025171">
    <property type="component" value="Unassembled WGS sequence"/>
</dbReference>
<dbReference type="FunFam" id="3.90.600.10:FF:000001">
    <property type="entry name" value="Trifunctional purine biosynthetic protein adenosine-3"/>
    <property type="match status" value="1"/>
</dbReference>
<dbReference type="InterPro" id="IPR020561">
    <property type="entry name" value="PRibGlycinamid_synth_ATP-grasp"/>
</dbReference>
<comment type="pathway">
    <text evidence="3 14">Purine metabolism; IMP biosynthesis via de novo pathway; N(1)-(5-phospho-D-ribosyl)glycinamide from 5-phospho-alpha-D-ribose 1-diphosphate: step 2/2.</text>
</comment>
<dbReference type="HAMAP" id="MF_00138">
    <property type="entry name" value="GARS"/>
    <property type="match status" value="1"/>
</dbReference>
<feature type="domain" description="ATP-grasp" evidence="16">
    <location>
        <begin position="107"/>
        <end position="312"/>
    </location>
</feature>
<dbReference type="OrthoDB" id="9807240at2"/>
<proteinExistence type="inferred from homology"/>
<evidence type="ECO:0000313" key="17">
    <source>
        <dbReference type="EMBL" id="KCZ94148.1"/>
    </source>
</evidence>
<dbReference type="Pfam" id="PF02844">
    <property type="entry name" value="GARS_N"/>
    <property type="match status" value="1"/>
</dbReference>
<sequence length="437" mass="45019">MNILLIGSGGREHALAWKISQSSLVDVVHATPGNPGMDVIGPCFDVAADDIDNLVKLTLQVEPDLVVIGPEAPLALGLADILRARGFDVFGPSKAAAQLESSKAFSKACMKAYGVPTAAYGTFTAPAPAKAFLRTLEAPYVLKADGLAGGKGVVIADTLEDADAGVDDMLSGQFGAASATLVIEEFMHGEEASIFVLTDGVGAVYLPAAQDHKRVGDGDTGPNTGGMGAYAPAPVVSEAVMDRIKREIVQPMLKGMAADGMPYQGVLYVGVMVTEAGPKVVEFNARFGDPECQVLMKGLTGDIVPAILGAATGALEGNETAFEALLELDTFQPSATVVLASKGYPGSYAMGSVINGMAEANHLPGVTVFQAGTDRDSEGALVAIGGRVLNVTASGATLEEAISRAYAGVDRIDWPEGFCRRDIGWRALGGSSSVKAT</sequence>
<dbReference type="UniPathway" id="UPA00074">
    <property type="reaction ID" value="UER00125"/>
</dbReference>
<keyword evidence="7 15" id="KW-0547">Nucleotide-binding</keyword>
<dbReference type="AlphaFoldDB" id="A0A059FUN5"/>
<dbReference type="SMART" id="SM01209">
    <property type="entry name" value="GARS_A"/>
    <property type="match status" value="1"/>
</dbReference>
<dbReference type="PANTHER" id="PTHR43472:SF1">
    <property type="entry name" value="PHOSPHORIBOSYLAMINE--GLYCINE LIGASE, CHLOROPLASTIC"/>
    <property type="match status" value="1"/>
</dbReference>
<dbReference type="EC" id="6.3.4.13" evidence="4 14"/>
<dbReference type="GO" id="GO:0009113">
    <property type="term" value="P:purine nucleobase biosynthetic process"/>
    <property type="evidence" value="ECO:0007669"/>
    <property type="project" value="InterPro"/>
</dbReference>
<evidence type="ECO:0000256" key="5">
    <source>
        <dbReference type="ARBA" id="ARBA00022598"/>
    </source>
</evidence>
<comment type="catalytic activity">
    <reaction evidence="14">
        <text>5-phospho-beta-D-ribosylamine + glycine + ATP = N(1)-(5-phospho-beta-D-ribosyl)glycinamide + ADP + phosphate + H(+)</text>
        <dbReference type="Rhea" id="RHEA:17453"/>
        <dbReference type="ChEBI" id="CHEBI:15378"/>
        <dbReference type="ChEBI" id="CHEBI:30616"/>
        <dbReference type="ChEBI" id="CHEBI:43474"/>
        <dbReference type="ChEBI" id="CHEBI:57305"/>
        <dbReference type="ChEBI" id="CHEBI:58681"/>
        <dbReference type="ChEBI" id="CHEBI:143788"/>
        <dbReference type="ChEBI" id="CHEBI:456216"/>
        <dbReference type="EC" id="6.3.4.13"/>
    </reaction>
</comment>
<name>A0A059FUN5_9PROT</name>
<evidence type="ECO:0000256" key="12">
    <source>
        <dbReference type="ARBA" id="ARBA00042242"/>
    </source>
</evidence>
<dbReference type="Gene3D" id="3.40.50.20">
    <property type="match status" value="1"/>
</dbReference>
<protein>
    <recommendedName>
        <fullName evidence="4 14">Phosphoribosylamine--glycine ligase</fullName>
        <ecNumber evidence="4 14">6.3.4.13</ecNumber>
    </recommendedName>
    <alternativeName>
        <fullName evidence="14">GARS</fullName>
    </alternativeName>
    <alternativeName>
        <fullName evidence="12 14">Glycinamide ribonucleotide synthetase</fullName>
    </alternativeName>
    <alternativeName>
        <fullName evidence="13 14">Phosphoribosylglycinamide synthetase</fullName>
    </alternativeName>
</protein>
<dbReference type="Pfam" id="PF01071">
    <property type="entry name" value="GARS_A"/>
    <property type="match status" value="1"/>
</dbReference>